<comment type="similarity">
    <text evidence="2">Belongs to the gamma-BBH/TMLD family.</text>
</comment>
<organism evidence="9 10">
    <name type="scientific">Cryomyces minteri</name>
    <dbReference type="NCBI Taxonomy" id="331657"/>
    <lineage>
        <taxon>Eukaryota</taxon>
        <taxon>Fungi</taxon>
        <taxon>Dikarya</taxon>
        <taxon>Ascomycota</taxon>
        <taxon>Pezizomycotina</taxon>
        <taxon>Dothideomycetes</taxon>
        <taxon>Dothideomycetes incertae sedis</taxon>
        <taxon>Cryomyces</taxon>
    </lineage>
</organism>
<protein>
    <recommendedName>
        <fullName evidence="8">TauD/TfdA-like domain-containing protein</fullName>
    </recommendedName>
</protein>
<dbReference type="InterPro" id="IPR042098">
    <property type="entry name" value="TauD-like_sf"/>
</dbReference>
<evidence type="ECO:0000256" key="7">
    <source>
        <dbReference type="SAM" id="MobiDB-lite"/>
    </source>
</evidence>
<keyword evidence="6" id="KW-0408">Iron</keyword>
<evidence type="ECO:0000256" key="5">
    <source>
        <dbReference type="ARBA" id="ARBA00023002"/>
    </source>
</evidence>
<keyword evidence="4" id="KW-0223">Dioxygenase</keyword>
<dbReference type="STRING" id="331657.A0A4V5NID5"/>
<evidence type="ECO:0000256" key="4">
    <source>
        <dbReference type="ARBA" id="ARBA00022964"/>
    </source>
</evidence>
<evidence type="ECO:0000256" key="2">
    <source>
        <dbReference type="ARBA" id="ARBA00008654"/>
    </source>
</evidence>
<dbReference type="AlphaFoldDB" id="A0A4V5NID5"/>
<sequence length="505" mass="56600">MPLRIGGRSYSTVGNHGGALPTEGNGNKNLGPAYFSLATGNQKETQERLMKSPEAERLSRVNKAAKRIPRQYQRRAAAANEQTHGYAAQSIQEAMKGAPVRTTVQPKVGAEAISRGDPGNRSIPLKQHNIIQITEDGWFNRLDPKLFQTSDIPGDCQASESTENNGTLTVHWTNDVAGYDSNHVSEYPLEAIKKQVVKAPVSSDIVHQRIPWDKKTMEEKVMWLDYDEYMNRDETLFDALKQLQIYGLVFLRNVSDSEVEVERVAGRMGNLRDTFYGRTWDVKSVVNAKNIAYTHQYLGLHMDLLYMQHPPHIQLLHCLRSTSTGGASLFSDALHAAEALYRAQPRAFTVLTNYPVPYHYDHAPAHYYANTHPTIELAWPRGSVSTAAPPGRPAPPPIAHLNWSPPFQAPLRLPRHDVARNRFRAFQAATRDFGRLVEHEDAVFEHRLGPGECVLFLNRRVLHARRAFDVGVGERWLKGAYVDSDVFESKLRVLGARFGGGQVVG</sequence>
<reference evidence="9 10" key="1">
    <citation type="submission" date="2017-03" db="EMBL/GenBank/DDBJ databases">
        <title>Genomes of endolithic fungi from Antarctica.</title>
        <authorList>
            <person name="Coleine C."/>
            <person name="Masonjones S."/>
            <person name="Stajich J.E."/>
        </authorList>
    </citation>
    <scope>NUCLEOTIDE SEQUENCE [LARGE SCALE GENOMIC DNA]</scope>
    <source>
        <strain evidence="9 10">CCFEE 5187</strain>
    </source>
</reference>
<dbReference type="PANTHER" id="PTHR10696:SF25">
    <property type="entry name" value="OXIDOREDUCTASE AIM17-RELATED"/>
    <property type="match status" value="1"/>
</dbReference>
<dbReference type="SUPFAM" id="SSF51197">
    <property type="entry name" value="Clavaminate synthase-like"/>
    <property type="match status" value="1"/>
</dbReference>
<evidence type="ECO:0000256" key="1">
    <source>
        <dbReference type="ARBA" id="ARBA00001954"/>
    </source>
</evidence>
<dbReference type="Gene3D" id="3.60.130.10">
    <property type="entry name" value="Clavaminate synthase-like"/>
    <property type="match status" value="1"/>
</dbReference>
<evidence type="ECO:0000313" key="10">
    <source>
        <dbReference type="Proteomes" id="UP000308768"/>
    </source>
</evidence>
<dbReference type="EMBL" id="NAJN01000454">
    <property type="protein sequence ID" value="TKA73109.1"/>
    <property type="molecule type" value="Genomic_DNA"/>
</dbReference>
<keyword evidence="3" id="KW-0479">Metal-binding</keyword>
<feature type="domain" description="TauD/TfdA-like" evidence="8">
    <location>
        <begin position="224"/>
        <end position="481"/>
    </location>
</feature>
<keyword evidence="10" id="KW-1185">Reference proteome</keyword>
<dbReference type="InterPro" id="IPR003819">
    <property type="entry name" value="TauD/TfdA-like"/>
</dbReference>
<evidence type="ECO:0000313" key="9">
    <source>
        <dbReference type="EMBL" id="TKA73109.1"/>
    </source>
</evidence>
<dbReference type="Proteomes" id="UP000308768">
    <property type="component" value="Unassembled WGS sequence"/>
</dbReference>
<evidence type="ECO:0000256" key="6">
    <source>
        <dbReference type="ARBA" id="ARBA00023004"/>
    </source>
</evidence>
<dbReference type="PANTHER" id="PTHR10696">
    <property type="entry name" value="GAMMA-BUTYROBETAINE HYDROXYLASE-RELATED"/>
    <property type="match status" value="1"/>
</dbReference>
<name>A0A4V5NID5_9PEZI</name>
<dbReference type="GO" id="GO:0005739">
    <property type="term" value="C:mitochondrion"/>
    <property type="evidence" value="ECO:0007669"/>
    <property type="project" value="TreeGrafter"/>
</dbReference>
<evidence type="ECO:0000259" key="8">
    <source>
        <dbReference type="Pfam" id="PF02668"/>
    </source>
</evidence>
<feature type="region of interest" description="Disordered" evidence="7">
    <location>
        <begin position="1"/>
        <end position="31"/>
    </location>
</feature>
<evidence type="ECO:0000256" key="3">
    <source>
        <dbReference type="ARBA" id="ARBA00022723"/>
    </source>
</evidence>
<dbReference type="GO" id="GO:0051213">
    <property type="term" value="F:dioxygenase activity"/>
    <property type="evidence" value="ECO:0007669"/>
    <property type="project" value="UniProtKB-KW"/>
</dbReference>
<dbReference type="GO" id="GO:0045329">
    <property type="term" value="P:carnitine biosynthetic process"/>
    <property type="evidence" value="ECO:0007669"/>
    <property type="project" value="TreeGrafter"/>
</dbReference>
<dbReference type="OrthoDB" id="406634at2759"/>
<dbReference type="Pfam" id="PF02668">
    <property type="entry name" value="TauD"/>
    <property type="match status" value="1"/>
</dbReference>
<comment type="caution">
    <text evidence="9">The sequence shown here is derived from an EMBL/GenBank/DDBJ whole genome shotgun (WGS) entry which is preliminary data.</text>
</comment>
<accession>A0A4V5NID5</accession>
<dbReference type="InterPro" id="IPR050411">
    <property type="entry name" value="AlphaKG_dependent_hydroxylases"/>
</dbReference>
<proteinExistence type="inferred from homology"/>
<dbReference type="GO" id="GO:0046872">
    <property type="term" value="F:metal ion binding"/>
    <property type="evidence" value="ECO:0007669"/>
    <property type="project" value="UniProtKB-KW"/>
</dbReference>
<dbReference type="CDD" id="cd00250">
    <property type="entry name" value="CAS_like"/>
    <property type="match status" value="1"/>
</dbReference>
<comment type="cofactor">
    <cofactor evidence="1">
        <name>Fe(2+)</name>
        <dbReference type="ChEBI" id="CHEBI:29033"/>
    </cofactor>
</comment>
<keyword evidence="5" id="KW-0560">Oxidoreductase</keyword>
<gene>
    <name evidence="9" type="ORF">B0A49_06349</name>
</gene>